<accession>A0A067MAL0</accession>
<dbReference type="InParanoid" id="A0A067MAL0"/>
<dbReference type="OrthoDB" id="3335814at2759"/>
<gene>
    <name evidence="2" type="ORF">BOTBODRAFT_35169</name>
</gene>
<feature type="region of interest" description="Disordered" evidence="1">
    <location>
        <begin position="1"/>
        <end position="32"/>
    </location>
</feature>
<dbReference type="STRING" id="930990.A0A067MAL0"/>
<dbReference type="Proteomes" id="UP000027195">
    <property type="component" value="Unassembled WGS sequence"/>
</dbReference>
<evidence type="ECO:0000256" key="1">
    <source>
        <dbReference type="SAM" id="MobiDB-lite"/>
    </source>
</evidence>
<proteinExistence type="predicted"/>
<feature type="compositionally biased region" description="Polar residues" evidence="1">
    <location>
        <begin position="19"/>
        <end position="28"/>
    </location>
</feature>
<dbReference type="HOGENOM" id="CLU_046301_0_0_1"/>
<name>A0A067MAL0_BOTB1</name>
<dbReference type="EMBL" id="KL198056">
    <property type="protein sequence ID" value="KDQ11735.1"/>
    <property type="molecule type" value="Genomic_DNA"/>
</dbReference>
<reference evidence="3" key="1">
    <citation type="journal article" date="2014" name="Proc. Natl. Acad. Sci. U.S.A.">
        <title>Extensive sampling of basidiomycete genomes demonstrates inadequacy of the white-rot/brown-rot paradigm for wood decay fungi.</title>
        <authorList>
            <person name="Riley R."/>
            <person name="Salamov A.A."/>
            <person name="Brown D.W."/>
            <person name="Nagy L.G."/>
            <person name="Floudas D."/>
            <person name="Held B.W."/>
            <person name="Levasseur A."/>
            <person name="Lombard V."/>
            <person name="Morin E."/>
            <person name="Otillar R."/>
            <person name="Lindquist E.A."/>
            <person name="Sun H."/>
            <person name="LaButti K.M."/>
            <person name="Schmutz J."/>
            <person name="Jabbour D."/>
            <person name="Luo H."/>
            <person name="Baker S.E."/>
            <person name="Pisabarro A.G."/>
            <person name="Walton J.D."/>
            <person name="Blanchette R.A."/>
            <person name="Henrissat B."/>
            <person name="Martin F."/>
            <person name="Cullen D."/>
            <person name="Hibbett D.S."/>
            <person name="Grigoriev I.V."/>
        </authorList>
    </citation>
    <scope>NUCLEOTIDE SEQUENCE [LARGE SCALE GENOMIC DNA]</scope>
    <source>
        <strain evidence="3">FD-172 SS1</strain>
    </source>
</reference>
<keyword evidence="3" id="KW-1185">Reference proteome</keyword>
<evidence type="ECO:0000313" key="3">
    <source>
        <dbReference type="Proteomes" id="UP000027195"/>
    </source>
</evidence>
<protein>
    <submittedName>
        <fullName evidence="2">Uncharacterized protein</fullName>
    </submittedName>
</protein>
<sequence>MQSIKSISPPPSSDGVAQPITSPTSQRAMSRHGHHARYLTLVHDDRETVRVMPDNFADAEALAREWARVRPDSNFHLRVPVEYASLQASRLVQGPYLWIANAETYDIAIAGVHGLRMEVITDAPLPPPESPRAASPPPDPVLEMPASFNLELNPGQVVGIDTICASDDLDMSRTEDGTIVDGNFFGMLKITHDGDDHSMAFSGTRLTDAIPPGYFIDARTMGRLIAADKPITAKCQLSILTVEQQYCDITLAFSPMWKLGVTWPPAEPLGDNKVKFFLRVHPGGALEHFDSEMVVTSIYYEAMPDLSNVEPASYISPANGFAMPLMEFIPHLCRMLDSLGLSIQARTQFVSNSVSAFGGHKNIAYRFMQPHRLSAAIDLSVTADRCVWTRIFLMWRGVLDDEMPNFAQAGEKAASAKDWKAVVGYSEGSKDPKNFRVLEISIMDLS</sequence>
<organism evidence="2 3">
    <name type="scientific">Botryobasidium botryosum (strain FD-172 SS1)</name>
    <dbReference type="NCBI Taxonomy" id="930990"/>
    <lineage>
        <taxon>Eukaryota</taxon>
        <taxon>Fungi</taxon>
        <taxon>Dikarya</taxon>
        <taxon>Basidiomycota</taxon>
        <taxon>Agaricomycotina</taxon>
        <taxon>Agaricomycetes</taxon>
        <taxon>Cantharellales</taxon>
        <taxon>Botryobasidiaceae</taxon>
        <taxon>Botryobasidium</taxon>
    </lineage>
</organism>
<evidence type="ECO:0000313" key="2">
    <source>
        <dbReference type="EMBL" id="KDQ11735.1"/>
    </source>
</evidence>
<dbReference type="AlphaFoldDB" id="A0A067MAL0"/>